<sequence length="53" mass="6184">MPQKQKFNLQPHLSPHFKLMLCSIFSEPTWLGIAMSDIFFLNKKFKSLSVCLI</sequence>
<dbReference type="EMBL" id="KQ419903">
    <property type="protein sequence ID" value="KOF82049.1"/>
    <property type="molecule type" value="Genomic_DNA"/>
</dbReference>
<name>A0A0L8GYW5_OCTBM</name>
<dbReference type="AlphaFoldDB" id="A0A0L8GYW5"/>
<organism evidence="1">
    <name type="scientific">Octopus bimaculoides</name>
    <name type="common">California two-spotted octopus</name>
    <dbReference type="NCBI Taxonomy" id="37653"/>
    <lineage>
        <taxon>Eukaryota</taxon>
        <taxon>Metazoa</taxon>
        <taxon>Spiralia</taxon>
        <taxon>Lophotrochozoa</taxon>
        <taxon>Mollusca</taxon>
        <taxon>Cephalopoda</taxon>
        <taxon>Coleoidea</taxon>
        <taxon>Octopodiformes</taxon>
        <taxon>Octopoda</taxon>
        <taxon>Incirrata</taxon>
        <taxon>Octopodidae</taxon>
        <taxon>Octopus</taxon>
    </lineage>
</organism>
<gene>
    <name evidence="1" type="ORF">OCBIM_22025752mg</name>
</gene>
<proteinExistence type="predicted"/>
<protein>
    <submittedName>
        <fullName evidence="1">Uncharacterized protein</fullName>
    </submittedName>
</protein>
<reference evidence="1" key="1">
    <citation type="submission" date="2015-07" db="EMBL/GenBank/DDBJ databases">
        <title>MeaNS - Measles Nucleotide Surveillance Program.</title>
        <authorList>
            <person name="Tran T."/>
            <person name="Druce J."/>
        </authorList>
    </citation>
    <scope>NUCLEOTIDE SEQUENCE</scope>
    <source>
        <strain evidence="1">UCB-OBI-ISO-001</strain>
        <tissue evidence="1">Gonad</tissue>
    </source>
</reference>
<evidence type="ECO:0000313" key="1">
    <source>
        <dbReference type="EMBL" id="KOF82049.1"/>
    </source>
</evidence>
<accession>A0A0L8GYW5</accession>